<dbReference type="GO" id="GO:0010411">
    <property type="term" value="P:xyloglucan metabolic process"/>
    <property type="evidence" value="ECO:0007669"/>
    <property type="project" value="TreeGrafter"/>
</dbReference>
<dbReference type="InterPro" id="IPR031778">
    <property type="entry name" value="Sortilin_N"/>
</dbReference>
<dbReference type="SUPFAM" id="SSF110296">
    <property type="entry name" value="Oligoxyloglucan reducing end-specific cellobiohydrolase"/>
    <property type="match status" value="1"/>
</dbReference>
<dbReference type="GO" id="GO:0016798">
    <property type="term" value="F:hydrolase activity, acting on glycosyl bonds"/>
    <property type="evidence" value="ECO:0007669"/>
    <property type="project" value="UniProtKB-KW"/>
</dbReference>
<keyword evidence="5" id="KW-0326">Glycosidase</keyword>
<reference evidence="9 10" key="1">
    <citation type="submission" date="2019-01" db="EMBL/GenBank/DDBJ databases">
        <title>Lacunisphaera sp. strain TWA-58.</title>
        <authorList>
            <person name="Chen W.-M."/>
        </authorList>
    </citation>
    <scope>NUCLEOTIDE SEQUENCE [LARGE SCALE GENOMIC DNA]</scope>
    <source>
        <strain evidence="9 10">TWA-58</strain>
    </source>
</reference>
<dbReference type="InterPro" id="IPR015943">
    <property type="entry name" value="WD40/YVTN_repeat-like_dom_sf"/>
</dbReference>
<gene>
    <name evidence="9" type="ORF">ESB00_10245</name>
</gene>
<accession>A0A4Q1CB79</accession>
<dbReference type="PANTHER" id="PTHR43739">
    <property type="entry name" value="XYLOGLUCANASE (EUROFUNG)"/>
    <property type="match status" value="1"/>
</dbReference>
<dbReference type="CDD" id="cd15482">
    <property type="entry name" value="Sialidase_non-viral"/>
    <property type="match status" value="1"/>
</dbReference>
<evidence type="ECO:0000256" key="4">
    <source>
        <dbReference type="ARBA" id="ARBA00023277"/>
    </source>
</evidence>
<evidence type="ECO:0000256" key="7">
    <source>
        <dbReference type="ARBA" id="ARBA00037986"/>
    </source>
</evidence>
<dbReference type="GO" id="GO:0000272">
    <property type="term" value="P:polysaccharide catabolic process"/>
    <property type="evidence" value="ECO:0007669"/>
    <property type="project" value="UniProtKB-KW"/>
</dbReference>
<feature type="domain" description="Sortilin N-terminal" evidence="8">
    <location>
        <begin position="167"/>
        <end position="268"/>
    </location>
</feature>
<evidence type="ECO:0000259" key="8">
    <source>
        <dbReference type="Pfam" id="PF15902"/>
    </source>
</evidence>
<dbReference type="AlphaFoldDB" id="A0A4Q1CB79"/>
<evidence type="ECO:0000256" key="2">
    <source>
        <dbReference type="ARBA" id="ARBA00022737"/>
    </source>
</evidence>
<dbReference type="OrthoDB" id="184130at2"/>
<evidence type="ECO:0000313" key="10">
    <source>
        <dbReference type="Proteomes" id="UP000290218"/>
    </source>
</evidence>
<dbReference type="InterPro" id="IPR052025">
    <property type="entry name" value="Xyloglucanase_GH74"/>
</dbReference>
<dbReference type="PANTHER" id="PTHR43739:SF2">
    <property type="entry name" value="OLIGOXYLOGLUCAN-REDUCING END-SPECIFIC XYLOGLUCANASE-RELATED"/>
    <property type="match status" value="1"/>
</dbReference>
<keyword evidence="10" id="KW-1185">Reference proteome</keyword>
<dbReference type="Pfam" id="PF15902">
    <property type="entry name" value="Sortilin-Vps10"/>
    <property type="match status" value="1"/>
</dbReference>
<protein>
    <recommendedName>
        <fullName evidence="8">Sortilin N-terminal domain-containing protein</fullName>
    </recommendedName>
</protein>
<evidence type="ECO:0000256" key="1">
    <source>
        <dbReference type="ARBA" id="ARBA00022729"/>
    </source>
</evidence>
<keyword evidence="2" id="KW-0677">Repeat</keyword>
<dbReference type="EMBL" id="SDHX01000001">
    <property type="protein sequence ID" value="RXK56228.1"/>
    <property type="molecule type" value="Genomic_DNA"/>
</dbReference>
<keyword evidence="4" id="KW-0119">Carbohydrate metabolism</keyword>
<keyword evidence="3" id="KW-0378">Hydrolase</keyword>
<evidence type="ECO:0000256" key="6">
    <source>
        <dbReference type="ARBA" id="ARBA00023326"/>
    </source>
</evidence>
<evidence type="ECO:0000256" key="3">
    <source>
        <dbReference type="ARBA" id="ARBA00022801"/>
    </source>
</evidence>
<comment type="caution">
    <text evidence="9">The sequence shown here is derived from an EMBL/GenBank/DDBJ whole genome shotgun (WGS) entry which is preliminary data.</text>
</comment>
<comment type="similarity">
    <text evidence="7">Belongs to the glycosyl hydrolase 74 family.</text>
</comment>
<keyword evidence="6" id="KW-0624">Polysaccharide degradation</keyword>
<sequence length="376" mass="40573">MQTTGHGGCASCADCTLRLQPAQRRNFFPMMRSSPMFRLLLGGALSAVLGLLATRAAAASHDLYVCAAFNNGSRVMGSNDGSSNGVFVRTPEGFRHIGINYPLAISATFDPRDAKVFYVACLSGVLRTLDGGKTWRLVTGWDETEPKSVAVDLLKPDHVYTGLPDGIVVSRDRGQTWQRRERGLPERGKYTQVVRADRTRQGRVMIGCETGIYLTENGADSWKRVLATAETVNDLQQSPHDPRLWIAVTQSAGALISRDGGATWKQLASVPSAKALYNVAFDAREPGRLAIASWNYGLLLSADGGVTWTPRHAGLPGEGSPRVWRTAIDPDNGQLFAAVFGQGLHVSSDSGLTWRPVPGMEGGSVQTFTFVPRTGP</sequence>
<organism evidence="9 10">
    <name type="scientific">Oleiharenicola lentus</name>
    <dbReference type="NCBI Taxonomy" id="2508720"/>
    <lineage>
        <taxon>Bacteria</taxon>
        <taxon>Pseudomonadati</taxon>
        <taxon>Verrucomicrobiota</taxon>
        <taxon>Opitutia</taxon>
        <taxon>Opitutales</taxon>
        <taxon>Opitutaceae</taxon>
        <taxon>Oleiharenicola</taxon>
    </lineage>
</organism>
<keyword evidence="1" id="KW-0732">Signal</keyword>
<proteinExistence type="inferred from homology"/>
<name>A0A4Q1CB79_9BACT</name>
<evidence type="ECO:0000256" key="5">
    <source>
        <dbReference type="ARBA" id="ARBA00023295"/>
    </source>
</evidence>
<dbReference type="Proteomes" id="UP000290218">
    <property type="component" value="Unassembled WGS sequence"/>
</dbReference>
<evidence type="ECO:0000313" key="9">
    <source>
        <dbReference type="EMBL" id="RXK56228.1"/>
    </source>
</evidence>
<dbReference type="Gene3D" id="2.130.10.10">
    <property type="entry name" value="YVTN repeat-like/Quinoprotein amine dehydrogenase"/>
    <property type="match status" value="2"/>
</dbReference>